<dbReference type="Pfam" id="PF04519">
    <property type="entry name" value="Bactofilin"/>
    <property type="match status" value="1"/>
</dbReference>
<sequence>MALQSPFFGKRETETPAARTIPPTQAGRIGPLTATPPTPATTVAPPETPAAVPTKDKDARPGADSLLKVGPLIHLKGVEITDCDTLFVEGTVEATMDSRVMEIAPPGRFKGAAEIDIAEIHGHFEGTLTVRDRLVIHPTGRVTGTVRYGKISIAEGGQLSGDVGLLATPSSRAASTAT</sequence>
<evidence type="ECO:0000313" key="4">
    <source>
        <dbReference type="Proteomes" id="UP001596501"/>
    </source>
</evidence>
<reference evidence="4" key="1">
    <citation type="journal article" date="2019" name="Int. J. Syst. Evol. Microbiol.">
        <title>The Global Catalogue of Microorganisms (GCM) 10K type strain sequencing project: providing services to taxonomists for standard genome sequencing and annotation.</title>
        <authorList>
            <consortium name="The Broad Institute Genomics Platform"/>
            <consortium name="The Broad Institute Genome Sequencing Center for Infectious Disease"/>
            <person name="Wu L."/>
            <person name="Ma J."/>
        </authorList>
    </citation>
    <scope>NUCLEOTIDE SEQUENCE [LARGE SCALE GENOMIC DNA]</scope>
    <source>
        <strain evidence="4">CGMCC 1.12371</strain>
    </source>
</reference>
<comment type="caution">
    <text evidence="3">The sequence shown here is derived from an EMBL/GenBank/DDBJ whole genome shotgun (WGS) entry which is preliminary data.</text>
</comment>
<dbReference type="RefSeq" id="WP_382220566.1">
    <property type="nucleotide sequence ID" value="NZ_JBHTCA010000003.1"/>
</dbReference>
<dbReference type="PANTHER" id="PTHR35024:SF4">
    <property type="entry name" value="POLYMER-FORMING CYTOSKELETAL PROTEIN"/>
    <property type="match status" value="1"/>
</dbReference>
<name>A0ABW2QFY4_9BURK</name>
<protein>
    <submittedName>
        <fullName evidence="3">Polymer-forming cytoskeletal protein</fullName>
    </submittedName>
</protein>
<feature type="region of interest" description="Disordered" evidence="2">
    <location>
        <begin position="1"/>
        <end position="63"/>
    </location>
</feature>
<proteinExistence type="inferred from homology"/>
<evidence type="ECO:0000313" key="3">
    <source>
        <dbReference type="EMBL" id="MFC7408386.1"/>
    </source>
</evidence>
<accession>A0ABW2QFY4</accession>
<dbReference type="EMBL" id="JBHTCA010000003">
    <property type="protein sequence ID" value="MFC7408386.1"/>
    <property type="molecule type" value="Genomic_DNA"/>
</dbReference>
<comment type="similarity">
    <text evidence="1">Belongs to the bactofilin family.</text>
</comment>
<keyword evidence="4" id="KW-1185">Reference proteome</keyword>
<dbReference type="PANTHER" id="PTHR35024">
    <property type="entry name" value="HYPOTHETICAL CYTOSOLIC PROTEIN"/>
    <property type="match status" value="1"/>
</dbReference>
<evidence type="ECO:0000256" key="2">
    <source>
        <dbReference type="SAM" id="MobiDB-lite"/>
    </source>
</evidence>
<organism evidence="3 4">
    <name type="scientific">Hydrogenophaga atypica</name>
    <dbReference type="NCBI Taxonomy" id="249409"/>
    <lineage>
        <taxon>Bacteria</taxon>
        <taxon>Pseudomonadati</taxon>
        <taxon>Pseudomonadota</taxon>
        <taxon>Betaproteobacteria</taxon>
        <taxon>Burkholderiales</taxon>
        <taxon>Comamonadaceae</taxon>
        <taxon>Hydrogenophaga</taxon>
    </lineage>
</organism>
<dbReference type="Proteomes" id="UP001596501">
    <property type="component" value="Unassembled WGS sequence"/>
</dbReference>
<dbReference type="InterPro" id="IPR007607">
    <property type="entry name" value="BacA/B"/>
</dbReference>
<gene>
    <name evidence="3" type="ORF">ACFQPB_05900</name>
</gene>
<evidence type="ECO:0000256" key="1">
    <source>
        <dbReference type="ARBA" id="ARBA00044755"/>
    </source>
</evidence>
<feature type="compositionally biased region" description="Low complexity" evidence="2">
    <location>
        <begin position="40"/>
        <end position="53"/>
    </location>
</feature>